<evidence type="ECO:0000256" key="5">
    <source>
        <dbReference type="PIRSR" id="PIRSR600917-52"/>
    </source>
</evidence>
<evidence type="ECO:0000313" key="8">
    <source>
        <dbReference type="Proteomes" id="UP001055104"/>
    </source>
</evidence>
<evidence type="ECO:0000256" key="1">
    <source>
        <dbReference type="ARBA" id="ARBA00008779"/>
    </source>
</evidence>
<comment type="similarity">
    <text evidence="1">Belongs to the sulfatase family.</text>
</comment>
<keyword evidence="3" id="KW-0378">Hydrolase</keyword>
<evidence type="ECO:0000313" key="7">
    <source>
        <dbReference type="EMBL" id="GKH82139.1"/>
    </source>
</evidence>
<dbReference type="PANTHER" id="PTHR42693:SF53">
    <property type="entry name" value="ENDO-4-O-SULFATASE"/>
    <property type="match status" value="1"/>
</dbReference>
<dbReference type="PROSITE" id="PS00523">
    <property type="entry name" value="SULFATASE_1"/>
    <property type="match status" value="1"/>
</dbReference>
<dbReference type="EMBL" id="BQOB01000001">
    <property type="protein sequence ID" value="GKH82139.1"/>
    <property type="molecule type" value="Genomic_DNA"/>
</dbReference>
<dbReference type="SUPFAM" id="SSF53649">
    <property type="entry name" value="Alkaline phosphatase-like"/>
    <property type="match status" value="1"/>
</dbReference>
<accession>A0AA37NIA2</accession>
<dbReference type="Proteomes" id="UP001055104">
    <property type="component" value="Unassembled WGS sequence"/>
</dbReference>
<feature type="modified residue" description="3-oxoalanine (Ser)" evidence="5">
    <location>
        <position position="43"/>
    </location>
</feature>
<protein>
    <submittedName>
        <fullName evidence="7">N-acetylgalactosamine-6-sulfatase</fullName>
    </submittedName>
</protein>
<dbReference type="AlphaFoldDB" id="A0AA37NIA2"/>
<keyword evidence="4" id="KW-0106">Calcium</keyword>
<comment type="PTM">
    <text evidence="5">The conversion to 3-oxoalanine (also known as C-formylglycine, FGly), of a serine or cysteine residue in prokaryotes and of a cysteine residue in eukaryotes, is critical for catalytic activity.</text>
</comment>
<evidence type="ECO:0000256" key="2">
    <source>
        <dbReference type="ARBA" id="ARBA00022723"/>
    </source>
</evidence>
<evidence type="ECO:0000256" key="3">
    <source>
        <dbReference type="ARBA" id="ARBA00022801"/>
    </source>
</evidence>
<dbReference type="Gene3D" id="3.40.720.10">
    <property type="entry name" value="Alkaline Phosphatase, subunit A"/>
    <property type="match status" value="1"/>
</dbReference>
<dbReference type="InterPro" id="IPR017850">
    <property type="entry name" value="Alkaline_phosphatase_core_sf"/>
</dbReference>
<gene>
    <name evidence="7" type="ORF">CE91St7_30230</name>
</gene>
<name>A0AA37NIA2_9BACT</name>
<evidence type="ECO:0000256" key="4">
    <source>
        <dbReference type="ARBA" id="ARBA00022837"/>
    </source>
</evidence>
<dbReference type="GO" id="GO:0046872">
    <property type="term" value="F:metal ion binding"/>
    <property type="evidence" value="ECO:0007669"/>
    <property type="project" value="UniProtKB-KW"/>
</dbReference>
<dbReference type="GO" id="GO:0004065">
    <property type="term" value="F:arylsulfatase activity"/>
    <property type="evidence" value="ECO:0007669"/>
    <property type="project" value="TreeGrafter"/>
</dbReference>
<dbReference type="InterPro" id="IPR050738">
    <property type="entry name" value="Sulfatase"/>
</dbReference>
<keyword evidence="2" id="KW-0479">Metal-binding</keyword>
<dbReference type="Gene3D" id="3.30.1120.10">
    <property type="match status" value="1"/>
</dbReference>
<dbReference type="PANTHER" id="PTHR42693">
    <property type="entry name" value="ARYLSULFATASE FAMILY MEMBER"/>
    <property type="match status" value="1"/>
</dbReference>
<dbReference type="Pfam" id="PF00884">
    <property type="entry name" value="Sulfatase"/>
    <property type="match status" value="1"/>
</dbReference>
<comment type="caution">
    <text evidence="7">The sequence shown here is derived from an EMBL/GenBank/DDBJ whole genome shotgun (WGS) entry which is preliminary data.</text>
</comment>
<proteinExistence type="inferred from homology"/>
<reference evidence="7" key="1">
    <citation type="submission" date="2022-01" db="EMBL/GenBank/DDBJ databases">
        <title>Novel bile acid biosynthetic pathways are enriched in the microbiome of centenarians.</title>
        <authorList>
            <person name="Sato Y."/>
            <person name="Atarashi K."/>
            <person name="Plichta R.D."/>
            <person name="Arai Y."/>
            <person name="Sasajima S."/>
            <person name="Kearney M.S."/>
            <person name="Suda W."/>
            <person name="Takeshita K."/>
            <person name="Sasaki T."/>
            <person name="Okamoto S."/>
            <person name="Skelly N.A."/>
            <person name="Okamura Y."/>
            <person name="Vlamakis H."/>
            <person name="Li Y."/>
            <person name="Tanoue T."/>
            <person name="Takei H."/>
            <person name="Nittono H."/>
            <person name="Narushima S."/>
            <person name="Irie J."/>
            <person name="Itoh H."/>
            <person name="Moriya K."/>
            <person name="Sugiura Y."/>
            <person name="Suematsu M."/>
            <person name="Moritoki N."/>
            <person name="Shibata S."/>
            <person name="Littman R.D."/>
            <person name="Fischbach A.M."/>
            <person name="Uwamino Y."/>
            <person name="Inoue T."/>
            <person name="Honda A."/>
            <person name="Hattori M."/>
            <person name="Murai T."/>
            <person name="Xavier J.R."/>
            <person name="Hirose N."/>
            <person name="Honda K."/>
        </authorList>
    </citation>
    <scope>NUCLEOTIDE SEQUENCE</scope>
    <source>
        <strain evidence="7">CE91-St7</strain>
    </source>
</reference>
<organism evidence="7 8">
    <name type="scientific">Phocaeicola dorei</name>
    <dbReference type="NCBI Taxonomy" id="357276"/>
    <lineage>
        <taxon>Bacteria</taxon>
        <taxon>Pseudomonadati</taxon>
        <taxon>Bacteroidota</taxon>
        <taxon>Bacteroidia</taxon>
        <taxon>Bacteroidales</taxon>
        <taxon>Bacteroidaceae</taxon>
        <taxon>Phocaeicola</taxon>
    </lineage>
</organism>
<evidence type="ECO:0000259" key="6">
    <source>
        <dbReference type="Pfam" id="PF00884"/>
    </source>
</evidence>
<dbReference type="InterPro" id="IPR000917">
    <property type="entry name" value="Sulfatase_N"/>
</dbReference>
<dbReference type="InterPro" id="IPR024607">
    <property type="entry name" value="Sulfatase_CS"/>
</dbReference>
<feature type="domain" description="Sulfatase N-terminal" evidence="6">
    <location>
        <begin position="1"/>
        <end position="327"/>
    </location>
</feature>
<sequence length="437" mass="48771">MADDLGYGDVGFTGNPVVKTPNLNKMAEEGVTFSNFYTASSVSSPTRGSVLTGRSPFRFGVLAAHTAGLRTGELTVAEVLKKNGYRTGFFGKWHLGGVTPDRNGRTRGYYTPPQEHGFEEVFATESAVPTWNPTLTPATWKGWGGKSEKIKKEWTSSRYFHNGELETENLSGDDSRIIMDRVESFIRASKDQPFLATVWFHTPHQPVVAGPEYLAMYPDQPEGKKHLYGAITAMDEQIGRLRKLLKDLGKEENTIIFFCSDNGPDDGLFRKGVASAGKLRGHKHQMYEGGIHVPSLMVWKGKLKEGSVCPERVGTVDYLPTILDLLDLPAINDRPIDGVSMVPVLAGKPASKRTYPLAAGFMRLYDDLETYSLIEGDYKICIPVKRGKLEMYNLKKDPYETTDISTKEPEIFNDLKEKLEAVKKSWLHSRDGGDYEW</sequence>